<dbReference type="Proteomes" id="UP000008063">
    <property type="component" value="Unassembled WGS sequence"/>
</dbReference>
<dbReference type="InterPro" id="IPR040521">
    <property type="entry name" value="KDZ"/>
</dbReference>
<name>F8Q8F0_SERL3</name>
<dbReference type="EMBL" id="GL945485">
    <property type="protein sequence ID" value="EGN95838.1"/>
    <property type="molecule type" value="Genomic_DNA"/>
</dbReference>
<dbReference type="InParanoid" id="F8Q8F0"/>
<keyword evidence="2" id="KW-1185">Reference proteome</keyword>
<evidence type="ECO:0000313" key="2">
    <source>
        <dbReference type="Proteomes" id="UP000008063"/>
    </source>
</evidence>
<dbReference type="AlphaFoldDB" id="F8Q8F0"/>
<organism evidence="2">
    <name type="scientific">Serpula lacrymans var. lacrymans (strain S7.3)</name>
    <name type="common">Dry rot fungus</name>
    <dbReference type="NCBI Taxonomy" id="936435"/>
    <lineage>
        <taxon>Eukaryota</taxon>
        <taxon>Fungi</taxon>
        <taxon>Dikarya</taxon>
        <taxon>Basidiomycota</taxon>
        <taxon>Agaricomycotina</taxon>
        <taxon>Agaricomycetes</taxon>
        <taxon>Agaricomycetidae</taxon>
        <taxon>Boletales</taxon>
        <taxon>Coniophorineae</taxon>
        <taxon>Serpulaceae</taxon>
        <taxon>Serpula</taxon>
    </lineage>
</organism>
<gene>
    <name evidence="1" type="ORF">SERLA73DRAFT_162551</name>
</gene>
<protein>
    <submittedName>
        <fullName evidence="1">Uncharacterized protein</fullName>
    </submittedName>
</protein>
<dbReference type="HOGENOM" id="CLU_601523_0_0_1"/>
<dbReference type="Pfam" id="PF18758">
    <property type="entry name" value="KDZ"/>
    <property type="match status" value="1"/>
</dbReference>
<proteinExistence type="predicted"/>
<sequence>MPKCGKYRMEKQSSIPSAVTNGMKLSGNSRVFCMNSYLSLWIDDYDQVAPESHHLSNILKALPLLQHFSNNFRTQQCLGWAIAVFATWALLSSDPFHSSGTTSNNDKATLFIVKHSELDMKLNFRFILEVLELNTMRQSITYAVIWQNAYRPVSTLRFHSIIHTPLLTFSFSIVASNHHVYQEDQQDPQINIIPCQDDTILRCRSALKLKIKGFKTMSLEQKNDLEKCTLKQGSIPKTQQCSLMMQNLSLVEVKRTTLTLMEPKSLGNSFELLTVTLGAVYFTDNICASLLGTALTAVHHVHLSRLFIPPAVTTPTRHSLGALEHNENNTQKKRKRWEWLPICHMMSLDTGQPRSKTRARSEDDSCTRNWLAANLVEEDKIQVFDQTGIFLMACRHGFVKSVAEMKHSGELAKTNKITSSSFLTYTLLHFGSDFGLSQPAQLSSQAAKDEAKSLY</sequence>
<accession>F8Q8F0</accession>
<evidence type="ECO:0000313" key="1">
    <source>
        <dbReference type="EMBL" id="EGN95838.1"/>
    </source>
</evidence>
<reference evidence="2" key="1">
    <citation type="journal article" date="2011" name="Science">
        <title>The plant cell wall-decomposing machinery underlies the functional diversity of forest fungi.</title>
        <authorList>
            <person name="Eastwood D.C."/>
            <person name="Floudas D."/>
            <person name="Binder M."/>
            <person name="Majcherczyk A."/>
            <person name="Schneider P."/>
            <person name="Aerts A."/>
            <person name="Asiegbu F.O."/>
            <person name="Baker S.E."/>
            <person name="Barry K."/>
            <person name="Bendiksby M."/>
            <person name="Blumentritt M."/>
            <person name="Coutinho P.M."/>
            <person name="Cullen D."/>
            <person name="de Vries R.P."/>
            <person name="Gathman A."/>
            <person name="Goodell B."/>
            <person name="Henrissat B."/>
            <person name="Ihrmark K."/>
            <person name="Kauserud H."/>
            <person name="Kohler A."/>
            <person name="LaButti K."/>
            <person name="Lapidus A."/>
            <person name="Lavin J.L."/>
            <person name="Lee Y.-H."/>
            <person name="Lindquist E."/>
            <person name="Lilly W."/>
            <person name="Lucas S."/>
            <person name="Morin E."/>
            <person name="Murat C."/>
            <person name="Oguiza J.A."/>
            <person name="Park J."/>
            <person name="Pisabarro A.G."/>
            <person name="Riley R."/>
            <person name="Rosling A."/>
            <person name="Salamov A."/>
            <person name="Schmidt O."/>
            <person name="Schmutz J."/>
            <person name="Skrede I."/>
            <person name="Stenlid J."/>
            <person name="Wiebenga A."/>
            <person name="Xie X."/>
            <person name="Kuees U."/>
            <person name="Hibbett D.S."/>
            <person name="Hoffmeister D."/>
            <person name="Hoegberg N."/>
            <person name="Martin F."/>
            <person name="Grigoriev I.V."/>
            <person name="Watkinson S.C."/>
        </authorList>
    </citation>
    <scope>NUCLEOTIDE SEQUENCE [LARGE SCALE GENOMIC DNA]</scope>
    <source>
        <strain evidence="2">strain S7.3</strain>
    </source>
</reference>